<evidence type="ECO:0000313" key="3">
    <source>
        <dbReference type="Proteomes" id="UP000623467"/>
    </source>
</evidence>
<dbReference type="OrthoDB" id="3365698at2759"/>
<dbReference type="AlphaFoldDB" id="A0A8H7DD86"/>
<protein>
    <recommendedName>
        <fullName evidence="4">F-box domain-containing protein</fullName>
    </recommendedName>
</protein>
<dbReference type="EMBL" id="JACAZH010000004">
    <property type="protein sequence ID" value="KAF7371184.1"/>
    <property type="molecule type" value="Genomic_DNA"/>
</dbReference>
<gene>
    <name evidence="2" type="ORF">MSAN_00753900</name>
</gene>
<evidence type="ECO:0000313" key="2">
    <source>
        <dbReference type="EMBL" id="KAF7371184.1"/>
    </source>
</evidence>
<comment type="caution">
    <text evidence="2">The sequence shown here is derived from an EMBL/GenBank/DDBJ whole genome shotgun (WGS) entry which is preliminary data.</text>
</comment>
<evidence type="ECO:0008006" key="4">
    <source>
        <dbReference type="Google" id="ProtNLM"/>
    </source>
</evidence>
<keyword evidence="1" id="KW-0175">Coiled coil</keyword>
<dbReference type="Proteomes" id="UP000623467">
    <property type="component" value="Unassembled WGS sequence"/>
</dbReference>
<proteinExistence type="predicted"/>
<feature type="coiled-coil region" evidence="1">
    <location>
        <begin position="28"/>
        <end position="55"/>
    </location>
</feature>
<evidence type="ECO:0000256" key="1">
    <source>
        <dbReference type="SAM" id="Coils"/>
    </source>
</evidence>
<organism evidence="2 3">
    <name type="scientific">Mycena sanguinolenta</name>
    <dbReference type="NCBI Taxonomy" id="230812"/>
    <lineage>
        <taxon>Eukaryota</taxon>
        <taxon>Fungi</taxon>
        <taxon>Dikarya</taxon>
        <taxon>Basidiomycota</taxon>
        <taxon>Agaricomycotina</taxon>
        <taxon>Agaricomycetes</taxon>
        <taxon>Agaricomycetidae</taxon>
        <taxon>Agaricales</taxon>
        <taxon>Marasmiineae</taxon>
        <taxon>Mycenaceae</taxon>
        <taxon>Mycena</taxon>
    </lineage>
</organism>
<reference evidence="2" key="1">
    <citation type="submission" date="2020-05" db="EMBL/GenBank/DDBJ databases">
        <title>Mycena genomes resolve the evolution of fungal bioluminescence.</title>
        <authorList>
            <person name="Tsai I.J."/>
        </authorList>
    </citation>
    <scope>NUCLEOTIDE SEQUENCE</scope>
    <source>
        <strain evidence="2">160909Yilan</strain>
    </source>
</reference>
<sequence length="485" mass="55169">MLLYSNEVPLDSDLPLIKSEISKIDASCDSVNEEIVQLHLRLKQLEAERDRLSSYRVQKCAILSPLRRMPPEILAEIFSLTRPNVVIPSRRRSGYSPWFLTHVSRRWREIAVSTSSLWSLVVIDDHGDMDSAYSYPVPMLETQIARAQNLRIHFYGHALFDSHRQVEIFQYLAQYASRWEELYLYSSSGSPLLADLRDTIDPPVAIDFVESAPSLVDVSIINGTFPVPISLPADQLTRYELNAPWETHRGILALAPNLVEAHIDVRFRDESWSDTDVIIDLPALNRLFISHSEVLQHIRAPVLQELALSVELTHRLSIAAELEAFLSHSSCTLRRLCLRRCCSSDTTIAILKSIPSLIELRIMVPVYDGFDEETLMLNLTVHGVASDLIVAPQLSAIYFGTTRHSFRFTSGCRAYVKMVKSRWISPECALSRAMLMTNLTPDLDTIKDLQLLRQEGMEFRSFAQDDALSLLASWVYSRQPRLVDM</sequence>
<dbReference type="Gene3D" id="1.20.1280.50">
    <property type="match status" value="1"/>
</dbReference>
<accession>A0A8H7DD86</accession>
<keyword evidence="3" id="KW-1185">Reference proteome</keyword>
<name>A0A8H7DD86_9AGAR</name>